<keyword evidence="2" id="KW-1185">Reference proteome</keyword>
<accession>A0A7Y9TV34</accession>
<reference evidence="1 2" key="1">
    <citation type="submission" date="2020-07" db="EMBL/GenBank/DDBJ databases">
        <title>Genomic Encyclopedia of Type Strains, Phase IV (KMG-V): Genome sequencing to study the core and pangenomes of soil and plant-associated prokaryotes.</title>
        <authorList>
            <person name="Whitman W."/>
        </authorList>
    </citation>
    <scope>NUCLEOTIDE SEQUENCE [LARGE SCALE GENOMIC DNA]</scope>
    <source>
        <strain evidence="1 2">X4EP2</strain>
    </source>
</reference>
<name>A0A7Y9TV34_9BACT</name>
<evidence type="ECO:0000313" key="2">
    <source>
        <dbReference type="Proteomes" id="UP000589520"/>
    </source>
</evidence>
<dbReference type="RefSeq" id="WP_179493190.1">
    <property type="nucleotide sequence ID" value="NZ_JACCCW010000002.1"/>
</dbReference>
<proteinExistence type="predicted"/>
<gene>
    <name evidence="1" type="ORF">HDF17_003693</name>
</gene>
<evidence type="ECO:0008006" key="3">
    <source>
        <dbReference type="Google" id="ProtNLM"/>
    </source>
</evidence>
<sequence>MTESELKLLKASIDLVIVLETKDGEHLAQILFVFDEGETPDLFYLEVEPGPEGVWVQKGASGHSLLLSEIVSVRRLGAV</sequence>
<evidence type="ECO:0000313" key="1">
    <source>
        <dbReference type="EMBL" id="NYF81373.1"/>
    </source>
</evidence>
<dbReference type="Proteomes" id="UP000589520">
    <property type="component" value="Unassembled WGS sequence"/>
</dbReference>
<protein>
    <recommendedName>
        <fullName evidence="3">DUF4926 domain-containing protein</fullName>
    </recommendedName>
</protein>
<dbReference type="EMBL" id="JACCCW010000002">
    <property type="protein sequence ID" value="NYF81373.1"/>
    <property type="molecule type" value="Genomic_DNA"/>
</dbReference>
<comment type="caution">
    <text evidence="1">The sequence shown here is derived from an EMBL/GenBank/DDBJ whole genome shotgun (WGS) entry which is preliminary data.</text>
</comment>
<dbReference type="AlphaFoldDB" id="A0A7Y9TV34"/>
<organism evidence="1 2">
    <name type="scientific">Granulicella arctica</name>
    <dbReference type="NCBI Taxonomy" id="940613"/>
    <lineage>
        <taxon>Bacteria</taxon>
        <taxon>Pseudomonadati</taxon>
        <taxon>Acidobacteriota</taxon>
        <taxon>Terriglobia</taxon>
        <taxon>Terriglobales</taxon>
        <taxon>Acidobacteriaceae</taxon>
        <taxon>Granulicella</taxon>
    </lineage>
</organism>